<dbReference type="Pfam" id="PF13687">
    <property type="entry name" value="DUF4153"/>
    <property type="match status" value="1"/>
</dbReference>
<keyword evidence="1" id="KW-0812">Transmembrane</keyword>
<keyword evidence="1" id="KW-1133">Transmembrane helix</keyword>
<evidence type="ECO:0000313" key="2">
    <source>
        <dbReference type="EMBL" id="SPF28279.1"/>
    </source>
</evidence>
<proteinExistence type="predicted"/>
<dbReference type="InterPro" id="IPR025291">
    <property type="entry name" value="DUF4153"/>
</dbReference>
<feature type="transmembrane region" description="Helical" evidence="1">
    <location>
        <begin position="218"/>
        <end position="235"/>
    </location>
</feature>
<dbReference type="RefSeq" id="WP_108780998.1">
    <property type="nucleotide sequence ID" value="NZ_OMKW01000001.1"/>
</dbReference>
<feature type="transmembrane region" description="Helical" evidence="1">
    <location>
        <begin position="175"/>
        <end position="198"/>
    </location>
</feature>
<evidence type="ECO:0000313" key="3">
    <source>
        <dbReference type="Proteomes" id="UP000244932"/>
    </source>
</evidence>
<feature type="transmembrane region" description="Helical" evidence="1">
    <location>
        <begin position="256"/>
        <end position="280"/>
    </location>
</feature>
<feature type="transmembrane region" description="Helical" evidence="1">
    <location>
        <begin position="300"/>
        <end position="320"/>
    </location>
</feature>
<gene>
    <name evidence="2" type="ORF">POI8812_00577</name>
</gene>
<dbReference type="OrthoDB" id="7280060at2"/>
<name>A0A2R8A7S4_9RHOB</name>
<accession>A0A2R8A7S4</accession>
<dbReference type="EMBL" id="OMKW01000001">
    <property type="protein sequence ID" value="SPF28279.1"/>
    <property type="molecule type" value="Genomic_DNA"/>
</dbReference>
<dbReference type="AlphaFoldDB" id="A0A2R8A7S4"/>
<feature type="transmembrane region" description="Helical" evidence="1">
    <location>
        <begin position="46"/>
        <end position="63"/>
    </location>
</feature>
<feature type="transmembrane region" description="Helical" evidence="1">
    <location>
        <begin position="401"/>
        <end position="422"/>
    </location>
</feature>
<protein>
    <submittedName>
        <fullName evidence="2">Uncharacterized protein</fullName>
    </submittedName>
</protein>
<evidence type="ECO:0000256" key="1">
    <source>
        <dbReference type="SAM" id="Phobius"/>
    </source>
</evidence>
<keyword evidence="3" id="KW-1185">Reference proteome</keyword>
<feature type="transmembrane region" description="Helical" evidence="1">
    <location>
        <begin position="371"/>
        <end position="389"/>
    </location>
</feature>
<reference evidence="2 3" key="1">
    <citation type="submission" date="2018-03" db="EMBL/GenBank/DDBJ databases">
        <authorList>
            <person name="Keele B.F."/>
        </authorList>
    </citation>
    <scope>NUCLEOTIDE SEQUENCE [LARGE SCALE GENOMIC DNA]</scope>
    <source>
        <strain evidence="2 3">CeCT 8812</strain>
    </source>
</reference>
<organism evidence="2 3">
    <name type="scientific">Pontivivens insulae</name>
    <dbReference type="NCBI Taxonomy" id="1639689"/>
    <lineage>
        <taxon>Bacteria</taxon>
        <taxon>Pseudomonadati</taxon>
        <taxon>Pseudomonadota</taxon>
        <taxon>Alphaproteobacteria</taxon>
        <taxon>Rhodobacterales</taxon>
        <taxon>Paracoccaceae</taxon>
        <taxon>Pontivivens</taxon>
    </lineage>
</organism>
<keyword evidence="1" id="KW-0472">Membrane</keyword>
<sequence>MQQIPIIPGIPTRLALDGFWLTSTPEAERTAAEPEHRREAGERRRWLALAILLIIAAGDILFWKTFPALSQAIFAYVVFGVAALVSPVRRERLPAALGTLTLGALPVIEYAQFLSVSILIAATLTALIVAHIPREASLARSSLRLLASVPIGAVRDASRACVTSRPLAETMDRGYVIRFLQGWAVPIGGCLVFGALIFDANPLLQSYLTWQPEFEFPISRVFLWVGIGLLCWPLLQPAQAAVNPKENLRDWNVPSFGVNALSVFRALIAFNVLIGLQTLLDLGIFLGGAQLPEGMTYATYAHRGAYPLLATALLAGGFALLARPYLRERRGLVALMMLWLAQNAALCASALLRLDLYMDAYGLTYLRVRAVIWMVLVMIGLGLIAWQVWRQCPNRWLTMRFIALGGGTLYLCCFVNFAALIAHQNLTRGGSIDWYYTCNLPNTARGAIELALAQNSSLREEYANHAYRCADYGPFISDWRNWGFRKARVISTIAAVEQGELRDENPDRGR</sequence>
<dbReference type="Proteomes" id="UP000244932">
    <property type="component" value="Unassembled WGS sequence"/>
</dbReference>
<feature type="transmembrane region" description="Helical" evidence="1">
    <location>
        <begin position="332"/>
        <end position="351"/>
    </location>
</feature>
<feature type="transmembrane region" description="Helical" evidence="1">
    <location>
        <begin position="114"/>
        <end position="132"/>
    </location>
</feature>